<dbReference type="Gene3D" id="3.40.605.10">
    <property type="entry name" value="Aldehyde Dehydrogenase, Chain A, domain 1"/>
    <property type="match status" value="1"/>
</dbReference>
<dbReference type="GO" id="GO:0016491">
    <property type="term" value="F:oxidoreductase activity"/>
    <property type="evidence" value="ECO:0007669"/>
    <property type="project" value="InterPro"/>
</dbReference>
<proteinExistence type="predicted"/>
<evidence type="ECO:0000259" key="1">
    <source>
        <dbReference type="Pfam" id="PF00171"/>
    </source>
</evidence>
<evidence type="ECO:0000313" key="3">
    <source>
        <dbReference type="Proteomes" id="UP000886595"/>
    </source>
</evidence>
<dbReference type="Pfam" id="PF00171">
    <property type="entry name" value="Aldedh"/>
    <property type="match status" value="1"/>
</dbReference>
<sequence>MASRRFSSLVSRSFMSSPSLFALRGKNSNVNRGAHRYSNLAAAAEDTITPPVKVEHTQLLIHGKFVDSASGKTFPTLDPRTGDVIAQVAEGDVEDVNRAVSAARKAFDEGPWPRMTAYVNTTKKRVHFWCL</sequence>
<dbReference type="InterPro" id="IPR015590">
    <property type="entry name" value="Aldehyde_DH_dom"/>
</dbReference>
<dbReference type="PANTHER" id="PTHR11699">
    <property type="entry name" value="ALDEHYDE DEHYDROGENASE-RELATED"/>
    <property type="match status" value="1"/>
</dbReference>
<keyword evidence="3" id="KW-1185">Reference proteome</keyword>
<gene>
    <name evidence="2" type="ORF">Bca52824_032354</name>
</gene>
<reference evidence="2 3" key="1">
    <citation type="submission" date="2020-02" db="EMBL/GenBank/DDBJ databases">
        <authorList>
            <person name="Ma Q."/>
            <person name="Huang Y."/>
            <person name="Song X."/>
            <person name="Pei D."/>
        </authorList>
    </citation>
    <scope>NUCLEOTIDE SEQUENCE [LARGE SCALE GENOMIC DNA]</scope>
    <source>
        <strain evidence="2">Sxm20200214</strain>
        <tissue evidence="2">Leaf</tissue>
    </source>
</reference>
<dbReference type="SUPFAM" id="SSF53720">
    <property type="entry name" value="ALDH-like"/>
    <property type="match status" value="1"/>
</dbReference>
<dbReference type="InterPro" id="IPR016162">
    <property type="entry name" value="Ald_DH_N"/>
</dbReference>
<dbReference type="OrthoDB" id="310895at2759"/>
<dbReference type="AlphaFoldDB" id="A0A8X7SCI7"/>
<evidence type="ECO:0000313" key="2">
    <source>
        <dbReference type="EMBL" id="KAG2303703.1"/>
    </source>
</evidence>
<dbReference type="Proteomes" id="UP000886595">
    <property type="component" value="Unassembled WGS sequence"/>
</dbReference>
<comment type="caution">
    <text evidence="2">The sequence shown here is derived from an EMBL/GenBank/DDBJ whole genome shotgun (WGS) entry which is preliminary data.</text>
</comment>
<accession>A0A8X7SCI7</accession>
<dbReference type="InterPro" id="IPR016161">
    <property type="entry name" value="Ald_DH/histidinol_DH"/>
</dbReference>
<dbReference type="EMBL" id="JAAMPC010000007">
    <property type="protein sequence ID" value="KAG2303703.1"/>
    <property type="molecule type" value="Genomic_DNA"/>
</dbReference>
<feature type="domain" description="Aldehyde dehydrogenase" evidence="1">
    <location>
        <begin position="65"/>
        <end position="118"/>
    </location>
</feature>
<organism evidence="2 3">
    <name type="scientific">Brassica carinata</name>
    <name type="common">Ethiopian mustard</name>
    <name type="synonym">Abyssinian cabbage</name>
    <dbReference type="NCBI Taxonomy" id="52824"/>
    <lineage>
        <taxon>Eukaryota</taxon>
        <taxon>Viridiplantae</taxon>
        <taxon>Streptophyta</taxon>
        <taxon>Embryophyta</taxon>
        <taxon>Tracheophyta</taxon>
        <taxon>Spermatophyta</taxon>
        <taxon>Magnoliopsida</taxon>
        <taxon>eudicotyledons</taxon>
        <taxon>Gunneridae</taxon>
        <taxon>Pentapetalae</taxon>
        <taxon>rosids</taxon>
        <taxon>malvids</taxon>
        <taxon>Brassicales</taxon>
        <taxon>Brassicaceae</taxon>
        <taxon>Brassiceae</taxon>
        <taxon>Brassica</taxon>
    </lineage>
</organism>
<name>A0A8X7SCI7_BRACI</name>
<protein>
    <recommendedName>
        <fullName evidence="1">Aldehyde dehydrogenase domain-containing protein</fullName>
    </recommendedName>
</protein>